<dbReference type="AlphaFoldDB" id="A0A9P9BI81"/>
<evidence type="ECO:0008006" key="4">
    <source>
        <dbReference type="Google" id="ProtNLM"/>
    </source>
</evidence>
<dbReference type="EMBL" id="JAGTJQ010000013">
    <property type="protein sequence ID" value="KAH7014100.1"/>
    <property type="molecule type" value="Genomic_DNA"/>
</dbReference>
<dbReference type="SUPFAM" id="SSF52266">
    <property type="entry name" value="SGNH hydrolase"/>
    <property type="match status" value="1"/>
</dbReference>
<evidence type="ECO:0000256" key="1">
    <source>
        <dbReference type="ARBA" id="ARBA00022801"/>
    </source>
</evidence>
<dbReference type="RefSeq" id="XP_046005067.1">
    <property type="nucleotide sequence ID" value="XM_046150871.1"/>
</dbReference>
<name>A0A9P9BI81_9PEZI</name>
<dbReference type="GO" id="GO:0016788">
    <property type="term" value="F:hydrolase activity, acting on ester bonds"/>
    <property type="evidence" value="ECO:0007669"/>
    <property type="project" value="InterPro"/>
</dbReference>
<reference evidence="2" key="1">
    <citation type="journal article" date="2021" name="Nat. Commun.">
        <title>Genetic determinants of endophytism in the Arabidopsis root mycobiome.</title>
        <authorList>
            <person name="Mesny F."/>
            <person name="Miyauchi S."/>
            <person name="Thiergart T."/>
            <person name="Pickel B."/>
            <person name="Atanasova L."/>
            <person name="Karlsson M."/>
            <person name="Huettel B."/>
            <person name="Barry K.W."/>
            <person name="Haridas S."/>
            <person name="Chen C."/>
            <person name="Bauer D."/>
            <person name="Andreopoulos W."/>
            <person name="Pangilinan J."/>
            <person name="LaButti K."/>
            <person name="Riley R."/>
            <person name="Lipzen A."/>
            <person name="Clum A."/>
            <person name="Drula E."/>
            <person name="Henrissat B."/>
            <person name="Kohler A."/>
            <person name="Grigoriev I.V."/>
            <person name="Martin F.M."/>
            <person name="Hacquard S."/>
        </authorList>
    </citation>
    <scope>NUCLEOTIDE SEQUENCE</scope>
    <source>
        <strain evidence="2">MPI-CAGE-CH-0230</strain>
    </source>
</reference>
<dbReference type="Proteomes" id="UP000756346">
    <property type="component" value="Unassembled WGS sequence"/>
</dbReference>
<dbReference type="InterPro" id="IPR036514">
    <property type="entry name" value="SGNH_hydro_sf"/>
</dbReference>
<keyword evidence="3" id="KW-1185">Reference proteome</keyword>
<proteinExistence type="predicted"/>
<evidence type="ECO:0000313" key="3">
    <source>
        <dbReference type="Proteomes" id="UP000756346"/>
    </source>
</evidence>
<dbReference type="OrthoDB" id="1600564at2759"/>
<comment type="caution">
    <text evidence="2">The sequence shown here is derived from an EMBL/GenBank/DDBJ whole genome shotgun (WGS) entry which is preliminary data.</text>
</comment>
<dbReference type="PANTHER" id="PTHR45648:SF85">
    <property type="entry name" value="A, PUTATIVE (AFU_ORTHOLOGUE AFUA_2G10760)-RELATED"/>
    <property type="match status" value="1"/>
</dbReference>
<dbReference type="InterPro" id="IPR051058">
    <property type="entry name" value="GDSL_Est/Lipase"/>
</dbReference>
<sequence>MQKGCASTPNWKGLAKIKYAFTLPNPDNLFLAGFNFTGTPPAVGNPLGNPPYPGWTSANGPNWVDFLTVKYNTSQLLTYNLAYGGATVDSDLIAPYDPSVLSLKYQVNSEFVPGYTGSSPKAPSAPKWSGKDSLFVVWIGINDVGNSWWTDYTTLWAKVFAEYTTLVNTLYAKGARNIVFVDVPPVDRSPQYIQSGDYAVENSKIAIAKWNDLVKDMAKKLKTGKPDANVWVYSSAADFNKVLDNPTSFTQTSALKVLDKYCADYQNGTPAKDTFIATCGVPVNEYFWLNALHPTYPIHDVVAQQLAKTVAAGPNIC</sequence>
<organism evidence="2 3">
    <name type="scientific">Microdochium trichocladiopsis</name>
    <dbReference type="NCBI Taxonomy" id="1682393"/>
    <lineage>
        <taxon>Eukaryota</taxon>
        <taxon>Fungi</taxon>
        <taxon>Dikarya</taxon>
        <taxon>Ascomycota</taxon>
        <taxon>Pezizomycotina</taxon>
        <taxon>Sordariomycetes</taxon>
        <taxon>Xylariomycetidae</taxon>
        <taxon>Xylariales</taxon>
        <taxon>Microdochiaceae</taxon>
        <taxon>Microdochium</taxon>
    </lineage>
</organism>
<accession>A0A9P9BI81</accession>
<dbReference type="PANTHER" id="PTHR45648">
    <property type="entry name" value="GDSL LIPASE/ACYLHYDROLASE FAMILY PROTEIN (AFU_ORTHOLOGUE AFUA_4G14700)"/>
    <property type="match status" value="1"/>
</dbReference>
<dbReference type="CDD" id="cd01846">
    <property type="entry name" value="fatty_acyltransferase_like"/>
    <property type="match status" value="1"/>
</dbReference>
<dbReference type="Gene3D" id="3.40.50.1110">
    <property type="entry name" value="SGNH hydrolase"/>
    <property type="match status" value="1"/>
</dbReference>
<dbReference type="GeneID" id="70180417"/>
<dbReference type="Pfam" id="PF00657">
    <property type="entry name" value="Lipase_GDSL"/>
    <property type="match status" value="1"/>
</dbReference>
<protein>
    <recommendedName>
        <fullName evidence="4">Carbohydrate esterase family 16 protein</fullName>
    </recommendedName>
</protein>
<keyword evidence="1" id="KW-0378">Hydrolase</keyword>
<gene>
    <name evidence="2" type="ORF">B0I36DRAFT_255353</name>
</gene>
<dbReference type="InterPro" id="IPR001087">
    <property type="entry name" value="GDSL"/>
</dbReference>
<evidence type="ECO:0000313" key="2">
    <source>
        <dbReference type="EMBL" id="KAH7014100.1"/>
    </source>
</evidence>